<evidence type="ECO:0000259" key="8">
    <source>
        <dbReference type="Pfam" id="PF00266"/>
    </source>
</evidence>
<dbReference type="Gene3D" id="3.40.640.10">
    <property type="entry name" value="Type I PLP-dependent aspartate aminotransferase-like (Major domain)"/>
    <property type="match status" value="2"/>
</dbReference>
<dbReference type="InterPro" id="IPR015421">
    <property type="entry name" value="PyrdxlP-dep_Trfase_major"/>
</dbReference>
<dbReference type="GO" id="GO:0005634">
    <property type="term" value="C:nucleus"/>
    <property type="evidence" value="ECO:0007669"/>
    <property type="project" value="UniProtKB-SubCell"/>
</dbReference>
<name>A0A4Y7NKK4_9CRUS</name>
<protein>
    <recommendedName>
        <fullName evidence="3">Proteasome subunit alpha type-4</fullName>
    </recommendedName>
</protein>
<dbReference type="FunFam" id="3.60.20.10:FF:000022">
    <property type="entry name" value="Proteasome subunit alpha type"/>
    <property type="match status" value="1"/>
</dbReference>
<keyword evidence="6" id="KW-0539">Nucleus</keyword>
<dbReference type="Gene3D" id="3.60.20.10">
    <property type="entry name" value="Glutamine Phosphoribosylpyrophosphate, subunit 1, domain 1"/>
    <property type="match status" value="1"/>
</dbReference>
<reference evidence="9" key="1">
    <citation type="submission" date="2018-08" db="EMBL/GenBank/DDBJ databases">
        <authorList>
            <person name="Cornetti L."/>
        </authorList>
    </citation>
    <scope>NUCLEOTIDE SEQUENCE</scope>
    <source>
        <strain evidence="9">DE-FRO-2-1</strain>
    </source>
</reference>
<dbReference type="SUPFAM" id="SSF56235">
    <property type="entry name" value="N-terminal nucleophile aminohydrolases (Ntn hydrolases)"/>
    <property type="match status" value="1"/>
</dbReference>
<dbReference type="EMBL" id="LR023507">
    <property type="protein sequence ID" value="SVE93126.1"/>
    <property type="molecule type" value="mRNA"/>
</dbReference>
<dbReference type="InterPro" id="IPR029055">
    <property type="entry name" value="Ntn_hydrolases_N"/>
</dbReference>
<evidence type="ECO:0000256" key="1">
    <source>
        <dbReference type="ARBA" id="ARBA00004123"/>
    </source>
</evidence>
<evidence type="ECO:0000256" key="4">
    <source>
        <dbReference type="ARBA" id="ARBA00022490"/>
    </source>
</evidence>
<dbReference type="PANTHER" id="PTHR11599">
    <property type="entry name" value="PROTEASOME SUBUNIT ALPHA/BETA"/>
    <property type="match status" value="1"/>
</dbReference>
<dbReference type="InterPro" id="IPR015422">
    <property type="entry name" value="PyrdxlP-dep_Trfase_small"/>
</dbReference>
<evidence type="ECO:0000256" key="7">
    <source>
        <dbReference type="PROSITE-ProRule" id="PRU00808"/>
    </source>
</evidence>
<evidence type="ECO:0000256" key="6">
    <source>
        <dbReference type="ARBA" id="ARBA00023242"/>
    </source>
</evidence>
<dbReference type="InterPro" id="IPR015424">
    <property type="entry name" value="PyrdxlP-dep_Trfase"/>
</dbReference>
<evidence type="ECO:0000313" key="9">
    <source>
        <dbReference type="EMBL" id="SVE93126.1"/>
    </source>
</evidence>
<evidence type="ECO:0000256" key="5">
    <source>
        <dbReference type="ARBA" id="ARBA00022942"/>
    </source>
</evidence>
<dbReference type="InterPro" id="IPR016050">
    <property type="entry name" value="Proteasome_bsu_CS"/>
</dbReference>
<comment type="subcellular location">
    <subcellularLocation>
        <location evidence="2">Cytoplasm</location>
    </subcellularLocation>
    <subcellularLocation>
        <location evidence="1">Nucleus</location>
    </subcellularLocation>
</comment>
<gene>
    <name evidence="9" type="primary">EOG090X09LQ</name>
</gene>
<accession>A0A4Y7NKK4</accession>
<dbReference type="AlphaFoldDB" id="A0A4Y7NKK4"/>
<dbReference type="InterPro" id="IPR023332">
    <property type="entry name" value="Proteasome_alpha-type"/>
</dbReference>
<dbReference type="SUPFAM" id="SSF53383">
    <property type="entry name" value="PLP-dependent transferases"/>
    <property type="match status" value="1"/>
</dbReference>
<organism evidence="9">
    <name type="scientific">Moina brachiata</name>
    <dbReference type="NCBI Taxonomy" id="675436"/>
    <lineage>
        <taxon>Eukaryota</taxon>
        <taxon>Metazoa</taxon>
        <taxon>Ecdysozoa</taxon>
        <taxon>Arthropoda</taxon>
        <taxon>Crustacea</taxon>
        <taxon>Branchiopoda</taxon>
        <taxon>Diplostraca</taxon>
        <taxon>Cladocera</taxon>
        <taxon>Anomopoda</taxon>
        <taxon>Moinidae</taxon>
        <taxon>Moina</taxon>
    </lineage>
</organism>
<dbReference type="PROSITE" id="PS51475">
    <property type="entry name" value="PROTEASOME_ALPHA_2"/>
    <property type="match status" value="1"/>
</dbReference>
<dbReference type="CDD" id="cd03752">
    <property type="entry name" value="proteasome_alpha_type_4"/>
    <property type="match status" value="1"/>
</dbReference>
<dbReference type="PROSITE" id="PS00854">
    <property type="entry name" value="PROTEASOME_BETA_1"/>
    <property type="match status" value="1"/>
</dbReference>
<dbReference type="InterPro" id="IPR001353">
    <property type="entry name" value="Proteasome_sua/b"/>
</dbReference>
<keyword evidence="5 7" id="KW-0647">Proteasome</keyword>
<dbReference type="Pfam" id="PF00227">
    <property type="entry name" value="Proteasome"/>
    <property type="match status" value="1"/>
</dbReference>
<dbReference type="GO" id="GO:0051603">
    <property type="term" value="P:proteolysis involved in protein catabolic process"/>
    <property type="evidence" value="ECO:0007669"/>
    <property type="project" value="InterPro"/>
</dbReference>
<dbReference type="Gene3D" id="3.90.1150.10">
    <property type="entry name" value="Aspartate Aminotransferase, domain 1"/>
    <property type="match status" value="1"/>
</dbReference>
<proteinExistence type="evidence at transcript level"/>
<feature type="domain" description="Aminotransferase class V" evidence="8">
    <location>
        <begin position="8"/>
        <end position="127"/>
    </location>
</feature>
<evidence type="ECO:0000256" key="3">
    <source>
        <dbReference type="ARBA" id="ARBA00021341"/>
    </source>
</evidence>
<evidence type="ECO:0000256" key="2">
    <source>
        <dbReference type="ARBA" id="ARBA00004496"/>
    </source>
</evidence>
<sequence length="464" mass="50673">MRLPNGKIYMDYNATTPIPETVRDAISEALKSWGNPSSKYEIGSEAKDIVNQSRNKVAQMIGAREPDIVFTSGGTEANHMALWTAIEYYTKWSKTTANPSTSSKPHIITTNIEHDAILLPLKKLELEQLAGALYVKGLDNSTTPLFPIFFGGGQERGFRPGTENTAEEFGNRVVVNCATAERLPNTSNVSFVTNKIGAEILAKCPNLLASTAAACHGNQGVSGRLYQVEYAMEAIGHAGTCLGILASDGIVLAAERRNTNKLLDEVFFSEKIYQLNDDMVCSVAGITSDANVLTNELRLISQRYLLQYGETIPCEQLVSWLCDVKQAYTQYGGKRPFGVSLVYAGWDRHYGFQLYQSDPSGNYGGWKATCIGNNSAAAVSMLKQEYKEGETQLSDALALAIRVMSKTMDATKLTPDKLELATLTRKDGKTHIKVLPVAQVQELIAEYEKKEAAEAAKAKQPTAA</sequence>
<dbReference type="Gene3D" id="1.10.260.50">
    <property type="match status" value="1"/>
</dbReference>
<dbReference type="Pfam" id="PF00266">
    <property type="entry name" value="Aminotran_5"/>
    <property type="match status" value="1"/>
</dbReference>
<keyword evidence="4" id="KW-0963">Cytoplasm</keyword>
<dbReference type="InterPro" id="IPR050115">
    <property type="entry name" value="Proteasome_alpha"/>
</dbReference>
<dbReference type="GO" id="GO:0019773">
    <property type="term" value="C:proteasome core complex, alpha-subunit complex"/>
    <property type="evidence" value="ECO:0007669"/>
    <property type="project" value="UniProtKB-UniRule"/>
</dbReference>
<dbReference type="InterPro" id="IPR000192">
    <property type="entry name" value="Aminotrans_V_dom"/>
</dbReference>
<comment type="similarity">
    <text evidence="7">Belongs to the peptidase T1A family.</text>
</comment>
<dbReference type="GO" id="GO:0005737">
    <property type="term" value="C:cytoplasm"/>
    <property type="evidence" value="ECO:0007669"/>
    <property type="project" value="UniProtKB-SubCell"/>
</dbReference>